<evidence type="ECO:0000313" key="3">
    <source>
        <dbReference type="Proteomes" id="UP000800092"/>
    </source>
</evidence>
<feature type="chain" id="PRO_5025498277" description="Secreted protein" evidence="1">
    <location>
        <begin position="18"/>
        <end position="111"/>
    </location>
</feature>
<evidence type="ECO:0000256" key="1">
    <source>
        <dbReference type="SAM" id="SignalP"/>
    </source>
</evidence>
<name>A0A6A6H196_VIRVR</name>
<dbReference type="EMBL" id="ML991822">
    <property type="protein sequence ID" value="KAF2231844.1"/>
    <property type="molecule type" value="Genomic_DNA"/>
</dbReference>
<evidence type="ECO:0000313" key="2">
    <source>
        <dbReference type="EMBL" id="KAF2231844.1"/>
    </source>
</evidence>
<dbReference type="Proteomes" id="UP000800092">
    <property type="component" value="Unassembled WGS sequence"/>
</dbReference>
<accession>A0A6A6H196</accession>
<reference evidence="2" key="1">
    <citation type="journal article" date="2020" name="Stud. Mycol.">
        <title>101 Dothideomycetes genomes: a test case for predicting lifestyles and emergence of pathogens.</title>
        <authorList>
            <person name="Haridas S."/>
            <person name="Albert R."/>
            <person name="Binder M."/>
            <person name="Bloem J."/>
            <person name="Labutti K."/>
            <person name="Salamov A."/>
            <person name="Andreopoulos B."/>
            <person name="Baker S."/>
            <person name="Barry K."/>
            <person name="Bills G."/>
            <person name="Bluhm B."/>
            <person name="Cannon C."/>
            <person name="Castanera R."/>
            <person name="Culley D."/>
            <person name="Daum C."/>
            <person name="Ezra D."/>
            <person name="Gonzalez J."/>
            <person name="Henrissat B."/>
            <person name="Kuo A."/>
            <person name="Liang C."/>
            <person name="Lipzen A."/>
            <person name="Lutzoni F."/>
            <person name="Magnuson J."/>
            <person name="Mondo S."/>
            <person name="Nolan M."/>
            <person name="Ohm R."/>
            <person name="Pangilinan J."/>
            <person name="Park H.-J."/>
            <person name="Ramirez L."/>
            <person name="Alfaro M."/>
            <person name="Sun H."/>
            <person name="Tritt A."/>
            <person name="Yoshinaga Y."/>
            <person name="Zwiers L.-H."/>
            <person name="Turgeon B."/>
            <person name="Goodwin S."/>
            <person name="Spatafora J."/>
            <person name="Crous P."/>
            <person name="Grigoriev I."/>
        </authorList>
    </citation>
    <scope>NUCLEOTIDE SEQUENCE</scope>
    <source>
        <strain evidence="2">Tuck. ex Michener</strain>
    </source>
</reference>
<keyword evidence="3" id="KW-1185">Reference proteome</keyword>
<evidence type="ECO:0008006" key="4">
    <source>
        <dbReference type="Google" id="ProtNLM"/>
    </source>
</evidence>
<dbReference type="AlphaFoldDB" id="A0A6A6H196"/>
<gene>
    <name evidence="2" type="ORF">EV356DRAFT_280576</name>
</gene>
<keyword evidence="1" id="KW-0732">Signal</keyword>
<feature type="signal peptide" evidence="1">
    <location>
        <begin position="1"/>
        <end position="17"/>
    </location>
</feature>
<protein>
    <recommendedName>
        <fullName evidence="4">Secreted protein</fullName>
    </recommendedName>
</protein>
<organism evidence="2 3">
    <name type="scientific">Viridothelium virens</name>
    <name type="common">Speckled blister lichen</name>
    <name type="synonym">Trypethelium virens</name>
    <dbReference type="NCBI Taxonomy" id="1048519"/>
    <lineage>
        <taxon>Eukaryota</taxon>
        <taxon>Fungi</taxon>
        <taxon>Dikarya</taxon>
        <taxon>Ascomycota</taxon>
        <taxon>Pezizomycotina</taxon>
        <taxon>Dothideomycetes</taxon>
        <taxon>Dothideomycetes incertae sedis</taxon>
        <taxon>Trypetheliales</taxon>
        <taxon>Trypetheliaceae</taxon>
        <taxon>Viridothelium</taxon>
    </lineage>
</organism>
<sequence>MILLVLLPAPRLLVTLSRSLVRPGLLEFCIPRSRWYPSDDHAAFVTVTAVGSLHRSTWPSLNKVPSNLMSGLAWPVASTESSQSRKHLMARASGGLDLLLIASSTTPRMSC</sequence>
<proteinExistence type="predicted"/>